<dbReference type="SUPFAM" id="SSF53756">
    <property type="entry name" value="UDP-Glycosyltransferase/glycogen phosphorylase"/>
    <property type="match status" value="1"/>
</dbReference>
<dbReference type="Gene3D" id="3.40.50.2000">
    <property type="entry name" value="Glycogen Phosphorylase B"/>
    <property type="match status" value="2"/>
</dbReference>
<dbReference type="RefSeq" id="WP_152279075.1">
    <property type="nucleotide sequence ID" value="NZ_WEKV01000020.1"/>
</dbReference>
<dbReference type="InterPro" id="IPR001296">
    <property type="entry name" value="Glyco_trans_1"/>
</dbReference>
<feature type="domain" description="Glycosyltransferase subfamily 4-like N-terminal" evidence="2">
    <location>
        <begin position="33"/>
        <end position="192"/>
    </location>
</feature>
<evidence type="ECO:0000313" key="4">
    <source>
        <dbReference type="Proteomes" id="UP000469949"/>
    </source>
</evidence>
<dbReference type="Proteomes" id="UP000469949">
    <property type="component" value="Unassembled WGS sequence"/>
</dbReference>
<dbReference type="Pfam" id="PF13439">
    <property type="entry name" value="Glyco_transf_4"/>
    <property type="match status" value="1"/>
</dbReference>
<dbReference type="AlphaFoldDB" id="A0A833J1L4"/>
<dbReference type="InterPro" id="IPR028098">
    <property type="entry name" value="Glyco_trans_4-like_N"/>
</dbReference>
<keyword evidence="3" id="KW-0808">Transferase</keyword>
<dbReference type="GO" id="GO:0016757">
    <property type="term" value="F:glycosyltransferase activity"/>
    <property type="evidence" value="ECO:0007669"/>
    <property type="project" value="UniProtKB-KW"/>
</dbReference>
<feature type="domain" description="Glycosyl transferase family 1" evidence="1">
    <location>
        <begin position="211"/>
        <end position="373"/>
    </location>
</feature>
<name>A0A833J1L4_9HYPH</name>
<evidence type="ECO:0000313" key="3">
    <source>
        <dbReference type="EMBL" id="KAB7782767.1"/>
    </source>
</evidence>
<accession>A0A833J1L4</accession>
<sequence length="411" mass="43765">MSADPAIQRGGEGAAAPLRVTMLGLRGVPNVQGGVESHVENLALRLAELGCEVEVIVRSAYVDAASPRTWRGIRLTRLWSPRRSGIETFLHSLLGVLRAGVSRPDILHIHGIGPALFTPLARLLGLRVVVTHHSPNYEHEKWGAGARILLRLGEQVAMRWAHGRITVSTFLAEAMRRRYGVAIEVIPNGIATPRILSSTGTLTAYGLSPGRYVLSVARIDPVKRQLDLIAALTRQAQPAAPVLVSAEGGGDDGFEPAGGEPWRLALVGGADHGTEYARAVAEAAAASAEVVMLGYQSGDALAELFSHAGAFAMVSSHEAQPIAVLEAMSYGCPLILSDIPAHHEIAPPGTIFVTPGDVAGLSARVAAIASGHETETVTAADRARVAERHDWRAIARRTLRVYRTVHRPRSV</sequence>
<dbReference type="PANTHER" id="PTHR45947">
    <property type="entry name" value="SULFOQUINOVOSYL TRANSFERASE SQD2"/>
    <property type="match status" value="1"/>
</dbReference>
<protein>
    <submittedName>
        <fullName evidence="3">Alpha-D-GlcNAc alpha-1 2-L-rhamnosyltransferase</fullName>
        <ecNumber evidence="3">2.4.1.-</ecNumber>
    </submittedName>
</protein>
<evidence type="ECO:0000259" key="2">
    <source>
        <dbReference type="Pfam" id="PF13439"/>
    </source>
</evidence>
<dbReference type="PANTHER" id="PTHR45947:SF3">
    <property type="entry name" value="SULFOQUINOVOSYL TRANSFERASE SQD2"/>
    <property type="match status" value="1"/>
</dbReference>
<proteinExistence type="predicted"/>
<organism evidence="3 4">
    <name type="scientific">Methylorubrum populi</name>
    <dbReference type="NCBI Taxonomy" id="223967"/>
    <lineage>
        <taxon>Bacteria</taxon>
        <taxon>Pseudomonadati</taxon>
        <taxon>Pseudomonadota</taxon>
        <taxon>Alphaproteobacteria</taxon>
        <taxon>Hyphomicrobiales</taxon>
        <taxon>Methylobacteriaceae</taxon>
        <taxon>Methylorubrum</taxon>
    </lineage>
</organism>
<dbReference type="CDD" id="cd03801">
    <property type="entry name" value="GT4_PimA-like"/>
    <property type="match status" value="1"/>
</dbReference>
<dbReference type="EC" id="2.4.1.-" evidence="3"/>
<dbReference type="Pfam" id="PF00534">
    <property type="entry name" value="Glycos_transf_1"/>
    <property type="match status" value="1"/>
</dbReference>
<comment type="caution">
    <text evidence="3">The sequence shown here is derived from an EMBL/GenBank/DDBJ whole genome shotgun (WGS) entry which is preliminary data.</text>
</comment>
<reference evidence="3 4" key="1">
    <citation type="submission" date="2019-10" db="EMBL/GenBank/DDBJ databases">
        <title>Draft Genome Sequence of the Caffeine Degrading Methylotroph Methylorubrum populi PINKEL.</title>
        <authorList>
            <person name="Dawson S.C."/>
            <person name="Zhang X."/>
            <person name="Wright M.E."/>
            <person name="Sharma G."/>
            <person name="Langner J.T."/>
            <person name="Ditty J.L."/>
            <person name="Subuyuj G.A."/>
        </authorList>
    </citation>
    <scope>NUCLEOTIDE SEQUENCE [LARGE SCALE GENOMIC DNA]</scope>
    <source>
        <strain evidence="3 4">Pinkel</strain>
    </source>
</reference>
<gene>
    <name evidence="3" type="ORF">F8B43_5522</name>
</gene>
<dbReference type="InterPro" id="IPR050194">
    <property type="entry name" value="Glycosyltransferase_grp1"/>
</dbReference>
<keyword evidence="3" id="KW-0328">Glycosyltransferase</keyword>
<evidence type="ECO:0000259" key="1">
    <source>
        <dbReference type="Pfam" id="PF00534"/>
    </source>
</evidence>
<dbReference type="EMBL" id="WEKV01000020">
    <property type="protein sequence ID" value="KAB7782767.1"/>
    <property type="molecule type" value="Genomic_DNA"/>
</dbReference>